<keyword evidence="1" id="KW-0472">Membrane</keyword>
<keyword evidence="1" id="KW-1133">Transmembrane helix</keyword>
<feature type="transmembrane region" description="Helical" evidence="1">
    <location>
        <begin position="59"/>
        <end position="87"/>
    </location>
</feature>
<evidence type="ECO:0000256" key="2">
    <source>
        <dbReference type="SAM" id="SignalP"/>
    </source>
</evidence>
<feature type="signal peptide" evidence="2">
    <location>
        <begin position="1"/>
        <end position="22"/>
    </location>
</feature>
<reference evidence="3" key="1">
    <citation type="submission" date="2015-12" db="EMBL/GenBank/DDBJ databases">
        <title>Gene expression during late stages of embryo sac development: a critical building block for successful pollen-pistil interactions.</title>
        <authorList>
            <person name="Liu Y."/>
            <person name="Joly V."/>
            <person name="Sabar M."/>
            <person name="Matton D.P."/>
        </authorList>
    </citation>
    <scope>NUCLEOTIDE SEQUENCE</scope>
</reference>
<evidence type="ECO:0000313" key="3">
    <source>
        <dbReference type="EMBL" id="JAP07928.1"/>
    </source>
</evidence>
<proteinExistence type="predicted"/>
<evidence type="ECO:0000256" key="1">
    <source>
        <dbReference type="SAM" id="Phobius"/>
    </source>
</evidence>
<keyword evidence="2" id="KW-0732">Signal</keyword>
<organism evidence="3">
    <name type="scientific">Solanum chacoense</name>
    <name type="common">Chaco potato</name>
    <dbReference type="NCBI Taxonomy" id="4108"/>
    <lineage>
        <taxon>Eukaryota</taxon>
        <taxon>Viridiplantae</taxon>
        <taxon>Streptophyta</taxon>
        <taxon>Embryophyta</taxon>
        <taxon>Tracheophyta</taxon>
        <taxon>Spermatophyta</taxon>
        <taxon>Magnoliopsida</taxon>
        <taxon>eudicotyledons</taxon>
        <taxon>Gunneridae</taxon>
        <taxon>Pentapetalae</taxon>
        <taxon>asterids</taxon>
        <taxon>lamiids</taxon>
        <taxon>Solanales</taxon>
        <taxon>Solanaceae</taxon>
        <taxon>Solanoideae</taxon>
        <taxon>Solaneae</taxon>
        <taxon>Solanum</taxon>
    </lineage>
</organism>
<protein>
    <submittedName>
        <fullName evidence="3">Putative ovule protein</fullName>
    </submittedName>
</protein>
<name>A0A0V0GJ18_SOLCH</name>
<keyword evidence="1" id="KW-0812">Transmembrane</keyword>
<feature type="chain" id="PRO_5006865339" evidence="2">
    <location>
        <begin position="23"/>
        <end position="94"/>
    </location>
</feature>
<sequence length="94" mass="11154">MGMVFWVFRCLVLLVKQDLGCGVCPSFRLLLCLWCFDFIKDHHWEFFCKFLLCDLIKILAFSTLSFCFSFFLSVTVLIRMLVCFLLFEIWGLLC</sequence>
<dbReference type="EMBL" id="GEDG01037793">
    <property type="protein sequence ID" value="JAP07928.1"/>
    <property type="molecule type" value="Transcribed_RNA"/>
</dbReference>
<accession>A0A0V0GJ18</accession>
<dbReference type="AlphaFoldDB" id="A0A0V0GJ18"/>